<evidence type="ECO:0008006" key="3">
    <source>
        <dbReference type="Google" id="ProtNLM"/>
    </source>
</evidence>
<accession>A0A1W1X8M2</accession>
<evidence type="ECO:0000313" key="2">
    <source>
        <dbReference type="Proteomes" id="UP000192761"/>
    </source>
</evidence>
<dbReference type="Proteomes" id="UP000192761">
    <property type="component" value="Unassembled WGS sequence"/>
</dbReference>
<dbReference type="OrthoDB" id="9989055at2"/>
<evidence type="ECO:0000313" key="1">
    <source>
        <dbReference type="EMBL" id="SMC20174.1"/>
    </source>
</evidence>
<dbReference type="AlphaFoldDB" id="A0A1W1X8M2"/>
<reference evidence="1 2" key="1">
    <citation type="submission" date="2017-04" db="EMBL/GenBank/DDBJ databases">
        <authorList>
            <person name="Afonso C.L."/>
            <person name="Miller P.J."/>
            <person name="Scott M.A."/>
            <person name="Spackman E."/>
            <person name="Goraichik I."/>
            <person name="Dimitrov K.M."/>
            <person name="Suarez D.L."/>
            <person name="Swayne D.E."/>
        </authorList>
    </citation>
    <scope>NUCLEOTIDE SEQUENCE [LARGE SCALE GENOMIC DNA]</scope>
    <source>
        <strain evidence="1 2">DSM 23236</strain>
    </source>
</reference>
<organism evidence="1 2">
    <name type="scientific">Andreprevotia lacus DSM 23236</name>
    <dbReference type="NCBI Taxonomy" id="1121001"/>
    <lineage>
        <taxon>Bacteria</taxon>
        <taxon>Pseudomonadati</taxon>
        <taxon>Pseudomonadota</taxon>
        <taxon>Betaproteobacteria</taxon>
        <taxon>Neisseriales</taxon>
        <taxon>Chitinibacteraceae</taxon>
        <taxon>Andreprevotia</taxon>
    </lineage>
</organism>
<gene>
    <name evidence="1" type="ORF">SAMN02745857_00847</name>
</gene>
<dbReference type="RefSeq" id="WP_084089302.1">
    <property type="nucleotide sequence ID" value="NZ_FWXD01000004.1"/>
</dbReference>
<dbReference type="EMBL" id="FWXD01000004">
    <property type="protein sequence ID" value="SMC20174.1"/>
    <property type="molecule type" value="Genomic_DNA"/>
</dbReference>
<proteinExistence type="predicted"/>
<keyword evidence="2" id="KW-1185">Reference proteome</keyword>
<name>A0A1W1X8M2_9NEIS</name>
<dbReference type="STRING" id="1121001.SAMN02745857_00847"/>
<protein>
    <recommendedName>
        <fullName evidence="3">DUF4304 domain-containing protein</fullName>
    </recommendedName>
</protein>
<sequence length="165" mass="19315">MAQKSVFSKFIDEFKKHAKLYYPFVQPLKVAVDPSLPKNASFYLGISPVFGRHVILNFHHAQQPWRFGMFTIFAHISDEYNVAKSFDTFEEEYEQFLEGMYDLPNVALGKEKYWLLKELPDEKEDRLTELWCAENYENEAVVLEEAVKDVSTLLERTLFLKGGFT</sequence>